<dbReference type="Proteomes" id="UP000198762">
    <property type="component" value="Unassembled WGS sequence"/>
</dbReference>
<organism evidence="4 5">
    <name type="scientific">Marinobacter segnicrescens</name>
    <dbReference type="NCBI Taxonomy" id="430453"/>
    <lineage>
        <taxon>Bacteria</taxon>
        <taxon>Pseudomonadati</taxon>
        <taxon>Pseudomonadota</taxon>
        <taxon>Gammaproteobacteria</taxon>
        <taxon>Pseudomonadales</taxon>
        <taxon>Marinobacteraceae</taxon>
        <taxon>Marinobacter</taxon>
    </lineage>
</organism>
<evidence type="ECO:0000259" key="3">
    <source>
        <dbReference type="Pfam" id="PF01551"/>
    </source>
</evidence>
<dbReference type="PANTHER" id="PTHR21666:SF291">
    <property type="entry name" value="STAGE II SPORULATION PROTEIN Q"/>
    <property type="match status" value="1"/>
</dbReference>
<dbReference type="InterPro" id="IPR050570">
    <property type="entry name" value="Cell_wall_metabolism_enzyme"/>
</dbReference>
<dbReference type="EMBL" id="FOHZ01000015">
    <property type="protein sequence ID" value="SET64604.1"/>
    <property type="molecule type" value="Genomic_DNA"/>
</dbReference>
<dbReference type="InterPro" id="IPR016047">
    <property type="entry name" value="M23ase_b-sheet_dom"/>
</dbReference>
<dbReference type="STRING" id="430453.SAMN04487962_11543"/>
<keyword evidence="1" id="KW-0175">Coiled coil</keyword>
<dbReference type="Gene3D" id="2.70.70.10">
    <property type="entry name" value="Glucose Permease (Domain IIA)"/>
    <property type="match status" value="1"/>
</dbReference>
<feature type="coiled-coil region" evidence="1">
    <location>
        <begin position="60"/>
        <end position="87"/>
    </location>
</feature>
<dbReference type="RefSeq" id="WP_091853364.1">
    <property type="nucleotide sequence ID" value="NZ_FOHZ01000015.1"/>
</dbReference>
<accession>A0A1I0G3Y5</accession>
<protein>
    <submittedName>
        <fullName evidence="4">Peptidase family M23</fullName>
    </submittedName>
</protein>
<keyword evidence="5" id="KW-1185">Reference proteome</keyword>
<feature type="transmembrane region" description="Helical" evidence="2">
    <location>
        <begin position="20"/>
        <end position="42"/>
    </location>
</feature>
<dbReference type="Pfam" id="PF01551">
    <property type="entry name" value="Peptidase_M23"/>
    <property type="match status" value="1"/>
</dbReference>
<keyword evidence="2" id="KW-0472">Membrane</keyword>
<feature type="domain" description="M23ase beta-sheet core" evidence="3">
    <location>
        <begin position="210"/>
        <end position="303"/>
    </location>
</feature>
<dbReference type="PANTHER" id="PTHR21666">
    <property type="entry name" value="PEPTIDASE-RELATED"/>
    <property type="match status" value="1"/>
</dbReference>
<evidence type="ECO:0000313" key="4">
    <source>
        <dbReference type="EMBL" id="SET64604.1"/>
    </source>
</evidence>
<dbReference type="FunFam" id="2.70.70.10:FF:000006">
    <property type="entry name" value="M23 family peptidase"/>
    <property type="match status" value="1"/>
</dbReference>
<evidence type="ECO:0000313" key="5">
    <source>
        <dbReference type="Proteomes" id="UP000198762"/>
    </source>
</evidence>
<name>A0A1I0G3Y5_9GAMM</name>
<dbReference type="GO" id="GO:0004222">
    <property type="term" value="F:metalloendopeptidase activity"/>
    <property type="evidence" value="ECO:0007669"/>
    <property type="project" value="TreeGrafter"/>
</dbReference>
<keyword evidence="2" id="KW-1133">Transmembrane helix</keyword>
<dbReference type="CDD" id="cd12797">
    <property type="entry name" value="M23_peptidase"/>
    <property type="match status" value="1"/>
</dbReference>
<gene>
    <name evidence="4" type="ORF">SAMN04487962_11543</name>
</gene>
<dbReference type="OrthoDB" id="9805070at2"/>
<evidence type="ECO:0000256" key="2">
    <source>
        <dbReference type="SAM" id="Phobius"/>
    </source>
</evidence>
<dbReference type="AlphaFoldDB" id="A0A1I0G3Y5"/>
<dbReference type="InterPro" id="IPR011055">
    <property type="entry name" value="Dup_hybrid_motif"/>
</dbReference>
<sequence>MNIILVGRKHGRSRVFTLHAPGMVIAGLFALALVALCTWAGYRAAMAQVADRPVVPPFLLEQWHGTLDDQQQALARLERDAREQVDAMTLRLGEMQGRLLRLDALGQRFIESGAVASDEFNFDEAPAVGGPEDEADAAESFSTPQLTAMIDELDRKIRDREQQLRLLDTLISSRRLEDERFVAGRPITWGWLSSRFGYRSDPFSGKRTWHNGVDLAGKEDSEIISVAAGVVTFAGDRQGYGNLVEIDHGEGLVTRYAHAKSVEVEVGQVVQKGQVIARMGSTGRSTGPHVHFEVIQGGKAKDPVRYIQRASR</sequence>
<keyword evidence="2" id="KW-0812">Transmembrane</keyword>
<proteinExistence type="predicted"/>
<reference evidence="5" key="1">
    <citation type="submission" date="2016-10" db="EMBL/GenBank/DDBJ databases">
        <authorList>
            <person name="Varghese N."/>
            <person name="Submissions S."/>
        </authorList>
    </citation>
    <scope>NUCLEOTIDE SEQUENCE [LARGE SCALE GENOMIC DNA]</scope>
    <source>
        <strain evidence="5">CGMCC 1.6489</strain>
    </source>
</reference>
<dbReference type="SUPFAM" id="SSF51261">
    <property type="entry name" value="Duplicated hybrid motif"/>
    <property type="match status" value="1"/>
</dbReference>
<evidence type="ECO:0000256" key="1">
    <source>
        <dbReference type="SAM" id="Coils"/>
    </source>
</evidence>